<dbReference type="Proteomes" id="UP001597241">
    <property type="component" value="Unassembled WGS sequence"/>
</dbReference>
<gene>
    <name evidence="3" type="ORF">ACFQ5N_11480</name>
</gene>
<accession>A0ABW3WS42</accession>
<protein>
    <submittedName>
        <fullName evidence="3">Class I SAM-dependent methyltransferase</fullName>
    </submittedName>
</protein>
<evidence type="ECO:0000259" key="2">
    <source>
        <dbReference type="Pfam" id="PF22013"/>
    </source>
</evidence>
<feature type="domain" description="THUMP-like" evidence="1">
    <location>
        <begin position="320"/>
        <end position="390"/>
    </location>
</feature>
<dbReference type="RefSeq" id="WP_386809647.1">
    <property type="nucleotide sequence ID" value="NZ_JBHTMV010000004.1"/>
</dbReference>
<reference evidence="4" key="1">
    <citation type="journal article" date="2019" name="Int. J. Syst. Evol. Microbiol.">
        <title>The Global Catalogue of Microorganisms (GCM) 10K type strain sequencing project: providing services to taxonomists for standard genome sequencing and annotation.</title>
        <authorList>
            <consortium name="The Broad Institute Genomics Platform"/>
            <consortium name="The Broad Institute Genome Sequencing Center for Infectious Disease"/>
            <person name="Wu L."/>
            <person name="Ma J."/>
        </authorList>
    </citation>
    <scope>NUCLEOTIDE SEQUENCE [LARGE SCALE GENOMIC DNA]</scope>
    <source>
        <strain evidence="4">CCUG 62221</strain>
    </source>
</reference>
<dbReference type="SUPFAM" id="SSF53335">
    <property type="entry name" value="S-adenosyl-L-methionine-dependent methyltransferases"/>
    <property type="match status" value="1"/>
</dbReference>
<sequence length="391" mass="44801">MNTSLLHTAVQNFININLKTDITKLILKGSPFEQVSIQEIASQIEAKKKCEKKLPTWFQTKNIYFPNKLNIEQTSSEITANYKSKLVTGNSLIDITGGFGVDAFYFSKHIKNVTHCELNTNLQQIVAHNIKALQIENIKTFAGDGLEFLKNESQIYNWIYVDPSRRSDTKERVFLLKDCLPNVPENLDLLFEKSDAILLKISPILDISSAIQELKFVKKIHIVAVNNDVKELLFILKKDFLGKIEIETINFKTSTNQNFNFIFQSEAVATYAEPKKYIYEPNAAILKAGAFNQISQQLKIDKLHQHSHLYTSNNLIQFPGRRFKIKHCISYDKKLLKKLIPSKKANITTRNFPETVNQIRKKTGLKEGGNLYLFFTTNSKNNHVVLICEKV</sequence>
<dbReference type="Pfam" id="PF22013">
    <property type="entry name" value="PG_1098_Fer"/>
    <property type="match status" value="1"/>
</dbReference>
<keyword evidence="3" id="KW-0808">Transferase</keyword>
<dbReference type="EMBL" id="JBHTMV010000004">
    <property type="protein sequence ID" value="MFD1294458.1"/>
    <property type="molecule type" value="Genomic_DNA"/>
</dbReference>
<dbReference type="GO" id="GO:0032259">
    <property type="term" value="P:methylation"/>
    <property type="evidence" value="ECO:0007669"/>
    <property type="project" value="UniProtKB-KW"/>
</dbReference>
<dbReference type="InterPro" id="IPR054168">
    <property type="entry name" value="PG_1098_Fer"/>
</dbReference>
<evidence type="ECO:0000259" key="1">
    <source>
        <dbReference type="Pfam" id="PF18096"/>
    </source>
</evidence>
<dbReference type="Gene3D" id="1.10.10.1110">
    <property type="entry name" value="Methyltransferase PG1098, N-terminal domain"/>
    <property type="match status" value="1"/>
</dbReference>
<evidence type="ECO:0000313" key="4">
    <source>
        <dbReference type="Proteomes" id="UP001597241"/>
    </source>
</evidence>
<organism evidence="3 4">
    <name type="scientific">Lutibacter holmesii</name>
    <dbReference type="NCBI Taxonomy" id="1137985"/>
    <lineage>
        <taxon>Bacteria</taxon>
        <taxon>Pseudomonadati</taxon>
        <taxon>Bacteroidota</taxon>
        <taxon>Flavobacteriia</taxon>
        <taxon>Flavobacteriales</taxon>
        <taxon>Flavobacteriaceae</taxon>
        <taxon>Lutibacter</taxon>
    </lineage>
</organism>
<dbReference type="InterPro" id="IPR041497">
    <property type="entry name" value="Thump-like"/>
</dbReference>
<dbReference type="InterPro" id="IPR029063">
    <property type="entry name" value="SAM-dependent_MTases_sf"/>
</dbReference>
<keyword evidence="4" id="KW-1185">Reference proteome</keyword>
<proteinExistence type="predicted"/>
<dbReference type="Gene3D" id="3.40.50.150">
    <property type="entry name" value="Vaccinia Virus protein VP39"/>
    <property type="match status" value="1"/>
</dbReference>
<comment type="caution">
    <text evidence="3">The sequence shown here is derived from an EMBL/GenBank/DDBJ whole genome shotgun (WGS) entry which is preliminary data.</text>
</comment>
<keyword evidence="3" id="KW-0489">Methyltransferase</keyword>
<name>A0ABW3WS42_9FLAO</name>
<dbReference type="Pfam" id="PF18096">
    <property type="entry name" value="Thump_like"/>
    <property type="match status" value="1"/>
</dbReference>
<evidence type="ECO:0000313" key="3">
    <source>
        <dbReference type="EMBL" id="MFD1294458.1"/>
    </source>
</evidence>
<feature type="domain" description="PG-1098 ferredoxin-like" evidence="2">
    <location>
        <begin position="277"/>
        <end position="319"/>
    </location>
</feature>
<dbReference type="GO" id="GO:0008168">
    <property type="term" value="F:methyltransferase activity"/>
    <property type="evidence" value="ECO:0007669"/>
    <property type="project" value="UniProtKB-KW"/>
</dbReference>